<dbReference type="InterPro" id="IPR023631">
    <property type="entry name" value="Amidase_dom"/>
</dbReference>
<name>A0A1M5SF46_9BRAD</name>
<accession>A0A1M5SF46</accession>
<dbReference type="PANTHER" id="PTHR11895:SF7">
    <property type="entry name" value="GLUTAMYL-TRNA(GLN) AMIDOTRANSFERASE SUBUNIT A, MITOCHONDRIAL"/>
    <property type="match status" value="1"/>
</dbReference>
<evidence type="ECO:0000313" key="6">
    <source>
        <dbReference type="Proteomes" id="UP000190675"/>
    </source>
</evidence>
<organism evidence="5 6">
    <name type="scientific">Bradyrhizobium erythrophlei</name>
    <dbReference type="NCBI Taxonomy" id="1437360"/>
    <lineage>
        <taxon>Bacteria</taxon>
        <taxon>Pseudomonadati</taxon>
        <taxon>Pseudomonadota</taxon>
        <taxon>Alphaproteobacteria</taxon>
        <taxon>Hyphomicrobiales</taxon>
        <taxon>Nitrobacteraceae</taxon>
        <taxon>Bradyrhizobium</taxon>
    </lineage>
</organism>
<gene>
    <name evidence="5" type="ORF">SAMN05444169_7107</name>
</gene>
<comment type="function">
    <text evidence="1">Hydrolyzes indole-3-acetamide (IAM) into indole-3-acetic acid (IAA).</text>
</comment>
<dbReference type="PROSITE" id="PS00571">
    <property type="entry name" value="AMIDASES"/>
    <property type="match status" value="1"/>
</dbReference>
<dbReference type="Gene3D" id="3.90.1300.10">
    <property type="entry name" value="Amidase signature (AS) domain"/>
    <property type="match status" value="1"/>
</dbReference>
<protein>
    <recommendedName>
        <fullName evidence="3">Indoleacetamide hydrolase</fullName>
    </recommendedName>
</protein>
<comment type="similarity">
    <text evidence="2">Belongs to the amidase family.</text>
</comment>
<evidence type="ECO:0000256" key="2">
    <source>
        <dbReference type="ARBA" id="ARBA00009199"/>
    </source>
</evidence>
<evidence type="ECO:0000259" key="4">
    <source>
        <dbReference type="Pfam" id="PF01425"/>
    </source>
</evidence>
<dbReference type="OrthoDB" id="9814821at2"/>
<dbReference type="AlphaFoldDB" id="A0A1M5SF46"/>
<dbReference type="PANTHER" id="PTHR11895">
    <property type="entry name" value="TRANSAMIDASE"/>
    <property type="match status" value="1"/>
</dbReference>
<dbReference type="InterPro" id="IPR000120">
    <property type="entry name" value="Amidase"/>
</dbReference>
<evidence type="ECO:0000256" key="3">
    <source>
        <dbReference type="ARBA" id="ARBA00021874"/>
    </source>
</evidence>
<dbReference type="GO" id="GO:0016740">
    <property type="term" value="F:transferase activity"/>
    <property type="evidence" value="ECO:0007669"/>
    <property type="project" value="UniProtKB-KW"/>
</dbReference>
<reference evidence="5 6" key="1">
    <citation type="submission" date="2016-11" db="EMBL/GenBank/DDBJ databases">
        <authorList>
            <person name="Jaros S."/>
            <person name="Januszkiewicz K."/>
            <person name="Wedrychowicz H."/>
        </authorList>
    </citation>
    <scope>NUCLEOTIDE SEQUENCE [LARGE SCALE GENOMIC DNA]</scope>
    <source>
        <strain evidence="5 6">GAS242</strain>
    </source>
</reference>
<dbReference type="RefSeq" id="WP_079570199.1">
    <property type="nucleotide sequence ID" value="NZ_LT670818.1"/>
</dbReference>
<evidence type="ECO:0000313" key="5">
    <source>
        <dbReference type="EMBL" id="SHH37099.1"/>
    </source>
</evidence>
<sequence length="480" mass="51170">MAKTETVGALGALCATHEDDEIAFLDALALARAYINRDLSPVEVAGSLLDRIERLNSRINAIVHLDREKTLEMARAAERRYAAGNVLSPLDGVPVTVKDLSSIAGWPRRRGSLAFDGLSPCAEDTPCVARLREAGAVLLGKTATPDSGCKVVTRSAVHGVTLNPYDLTKTPGGSSGGASAALAMGFGPLAVGSDGAGSIRIPASLTNVFGLKPGFGRVPAFPPDIDMPHSVVGPMSRSVRDAAVMLAVMCRPERRDPFAWPVPFFVPDDLADPDLRELAVAISPRMGCKAPLEDREVDELVLEAIPPLTRAGARVLAEDPAWPVDPVEPFQIFWDAGCAATLDGFAVEKRSLLDPTILKAAEAGRKVTISAYQRAMEQRLEITAASRAFFNRFDLLVCPVVATAAWPVAYDVPEGFADDDWRWCPYTFPWNMTGQPAASVPVGFTAAGLPVGVQIVGPWGGEENVLRAAAAIERRRSIAK</sequence>
<feature type="domain" description="Amidase" evidence="4">
    <location>
        <begin position="46"/>
        <end position="466"/>
    </location>
</feature>
<dbReference type="InterPro" id="IPR036928">
    <property type="entry name" value="AS_sf"/>
</dbReference>
<dbReference type="SUPFAM" id="SSF75304">
    <property type="entry name" value="Amidase signature (AS) enzymes"/>
    <property type="match status" value="1"/>
</dbReference>
<dbReference type="Pfam" id="PF01425">
    <property type="entry name" value="Amidase"/>
    <property type="match status" value="1"/>
</dbReference>
<evidence type="ECO:0000256" key="1">
    <source>
        <dbReference type="ARBA" id="ARBA00003871"/>
    </source>
</evidence>
<proteinExistence type="inferred from homology"/>
<dbReference type="InterPro" id="IPR020556">
    <property type="entry name" value="Amidase_CS"/>
</dbReference>
<dbReference type="Proteomes" id="UP000190675">
    <property type="component" value="Chromosome I"/>
</dbReference>
<dbReference type="EMBL" id="LT670818">
    <property type="protein sequence ID" value="SHH37099.1"/>
    <property type="molecule type" value="Genomic_DNA"/>
</dbReference>
<keyword evidence="5" id="KW-0808">Transferase</keyword>